<dbReference type="Proteomes" id="UP000249619">
    <property type="component" value="Unassembled WGS sequence"/>
</dbReference>
<dbReference type="PANTHER" id="PTHR31668">
    <property type="entry name" value="GLUCOSE TRANSPORT TRANSCRIPTION REGULATOR RGT1-RELATED-RELATED"/>
    <property type="match status" value="1"/>
</dbReference>
<feature type="compositionally biased region" description="Low complexity" evidence="2">
    <location>
        <begin position="18"/>
        <end position="29"/>
    </location>
</feature>
<gene>
    <name evidence="4" type="ORF">DDE83_001549</name>
</gene>
<dbReference type="AlphaFoldDB" id="A0A364NCZ2"/>
<dbReference type="OrthoDB" id="5958943at2759"/>
<feature type="domain" description="Zn(2)-C6 fungal-type" evidence="3">
    <location>
        <begin position="52"/>
        <end position="88"/>
    </location>
</feature>
<dbReference type="STRING" id="183478.A0A364NCZ2"/>
<dbReference type="SUPFAM" id="SSF57701">
    <property type="entry name" value="Zn2/Cys6 DNA-binding domain"/>
    <property type="match status" value="1"/>
</dbReference>
<dbReference type="PROSITE" id="PS00463">
    <property type="entry name" value="ZN2_CY6_FUNGAL_1"/>
    <property type="match status" value="1"/>
</dbReference>
<dbReference type="GO" id="GO:0000981">
    <property type="term" value="F:DNA-binding transcription factor activity, RNA polymerase II-specific"/>
    <property type="evidence" value="ECO:0007669"/>
    <property type="project" value="InterPro"/>
</dbReference>
<feature type="region of interest" description="Disordered" evidence="2">
    <location>
        <begin position="1"/>
        <end position="54"/>
    </location>
</feature>
<feature type="region of interest" description="Disordered" evidence="2">
    <location>
        <begin position="859"/>
        <end position="891"/>
    </location>
</feature>
<accession>A0A364NCZ2</accession>
<dbReference type="EMBL" id="QGDH01000015">
    <property type="protein sequence ID" value="RAR15112.1"/>
    <property type="molecule type" value="Genomic_DNA"/>
</dbReference>
<dbReference type="InterPro" id="IPR036864">
    <property type="entry name" value="Zn2-C6_fun-type_DNA-bd_sf"/>
</dbReference>
<name>A0A364NCZ2_STELY</name>
<comment type="caution">
    <text evidence="4">The sequence shown here is derived from an EMBL/GenBank/DDBJ whole genome shotgun (WGS) entry which is preliminary data.</text>
</comment>
<evidence type="ECO:0000313" key="4">
    <source>
        <dbReference type="EMBL" id="RAR15112.1"/>
    </source>
</evidence>
<proteinExistence type="predicted"/>
<evidence type="ECO:0000256" key="1">
    <source>
        <dbReference type="ARBA" id="ARBA00023242"/>
    </source>
</evidence>
<dbReference type="Gene3D" id="4.10.240.10">
    <property type="entry name" value="Zn(2)-C6 fungal-type DNA-binding domain"/>
    <property type="match status" value="1"/>
</dbReference>
<protein>
    <submittedName>
        <fullName evidence="4">C6 transcription factor</fullName>
    </submittedName>
</protein>
<dbReference type="InterPro" id="IPR001138">
    <property type="entry name" value="Zn2Cys6_DnaBD"/>
</dbReference>
<dbReference type="PROSITE" id="PS50048">
    <property type="entry name" value="ZN2_CY6_FUNGAL_2"/>
    <property type="match status" value="1"/>
</dbReference>
<keyword evidence="5" id="KW-1185">Reference proteome</keyword>
<evidence type="ECO:0000256" key="2">
    <source>
        <dbReference type="SAM" id="MobiDB-lite"/>
    </source>
</evidence>
<feature type="compositionally biased region" description="Polar residues" evidence="2">
    <location>
        <begin position="109"/>
        <end position="130"/>
    </location>
</feature>
<dbReference type="GO" id="GO:0008270">
    <property type="term" value="F:zinc ion binding"/>
    <property type="evidence" value="ECO:0007669"/>
    <property type="project" value="InterPro"/>
</dbReference>
<sequence length="953" mass="107088">MLKTFNSSTMTEVPSGPSTESSDDLTTSTYPAYAVPQPALLPEPPRRRQRRSCDSCRRGKRACDAEKCADFANQTCSNCLRKNQVCTFNWLKTASENHQDRERKRRRSSFQSSNGYTEGSTSTRSHSFQSRPRLRSIANNTHYELPDRSAQWLSSLSENGMQEDCFNIAPIEDAKNGTNEAISFDELSPVQSRKSSKLSFFDSCRSGRSSFDTGPHRRYHKNDSTSPFRDILLGERSSRGFVTNGLLRIYNDSMENSLSCWLTEHNCPYNIKHCKPPSISAKKASREWGSSWSNRMYNRVIQLDRAYASLRIRDLTAEEERTVAKALNMAIVAFASQWAQAGQRGTKYHATDSHFTGDEFPQSNEFERSMQESLWHQTSELLHRAARIDSFRVVFALIIFSLTQRPLDVTRPMPRPDRNSKIDFEYFQSLIQDDDAPVFLEAALRQILAQRRKLERLEREMASKGNGEPKDPLSEEDRDTFNLLYWLGVMFDTLSAAICERAVVVDDEDCELPQPVSDSHRYRESPACVPPKMYGDQFATAEHLAQGFGGGNRALPAPKDTEVWGDLFTRDGTLEVDPEAARWPCSYKLAAATLSSAAPVKVLLFRRVAHLQALVSRKVSPSRIEVRKPPMLQETPTSLSPFQSPSLSGRLTNHLPTTQLGINSAFQVYNHWNRTYAPFFSDCVQHHTTLPQRVQSWYILLAGHWHLATFLLSDLLATIDATKLSLPNERAFRQASNLVATLRRQNALAVADLSLASIHSASHSASHSESTEDFHFALNQAALLTEPWTVVFVRSLCRAGYVLVQIAADDASEEEREQARRRCGDCIEGLWYLGRKSDMAFLAARCLTDMLDEAIRDTTATSNMAQPSYEGDGSDGTGTASSQFDTDPSPQTVAEMAGYQQPFEQIAAFPEWSSADPSAGYQADGGWEECDVLNLQTPLDLDSATLWDFSLHC</sequence>
<feature type="compositionally biased region" description="Polar residues" evidence="2">
    <location>
        <begin position="1"/>
        <end position="12"/>
    </location>
</feature>
<organism evidence="4 5">
    <name type="scientific">Stemphylium lycopersici</name>
    <name type="common">Tomato gray leaf spot disease fungus</name>
    <name type="synonym">Thyrospora lycopersici</name>
    <dbReference type="NCBI Taxonomy" id="183478"/>
    <lineage>
        <taxon>Eukaryota</taxon>
        <taxon>Fungi</taxon>
        <taxon>Dikarya</taxon>
        <taxon>Ascomycota</taxon>
        <taxon>Pezizomycotina</taxon>
        <taxon>Dothideomycetes</taxon>
        <taxon>Pleosporomycetidae</taxon>
        <taxon>Pleosporales</taxon>
        <taxon>Pleosporineae</taxon>
        <taxon>Pleosporaceae</taxon>
        <taxon>Stemphylium</taxon>
    </lineage>
</organism>
<evidence type="ECO:0000259" key="3">
    <source>
        <dbReference type="PROSITE" id="PS50048"/>
    </source>
</evidence>
<dbReference type="SMART" id="SM00066">
    <property type="entry name" value="GAL4"/>
    <property type="match status" value="1"/>
</dbReference>
<keyword evidence="1" id="KW-0539">Nucleus</keyword>
<evidence type="ECO:0000313" key="5">
    <source>
        <dbReference type="Proteomes" id="UP000249619"/>
    </source>
</evidence>
<feature type="region of interest" description="Disordered" evidence="2">
    <location>
        <begin position="97"/>
        <end position="132"/>
    </location>
</feature>
<reference evidence="5" key="1">
    <citation type="submission" date="2018-05" db="EMBL/GenBank/DDBJ databases">
        <title>Draft genome sequence of Stemphylium lycopersici strain CIDEFI 213.</title>
        <authorList>
            <person name="Medina R."/>
            <person name="Franco M.E.E."/>
            <person name="Lucentini C.G."/>
            <person name="Saparrat M.C.N."/>
            <person name="Balatti P.A."/>
        </authorList>
    </citation>
    <scope>NUCLEOTIDE SEQUENCE [LARGE SCALE GENOMIC DNA]</scope>
    <source>
        <strain evidence="5">CIDEFI 213</strain>
    </source>
</reference>
<dbReference type="InterPro" id="IPR050797">
    <property type="entry name" value="Carb_Metab_Trans_Reg"/>
</dbReference>
<dbReference type="CDD" id="cd00067">
    <property type="entry name" value="GAL4"/>
    <property type="match status" value="1"/>
</dbReference>